<dbReference type="InterPro" id="IPR027417">
    <property type="entry name" value="P-loop_NTPase"/>
</dbReference>
<dbReference type="Gene3D" id="3.40.50.300">
    <property type="entry name" value="P-loop containing nucleotide triphosphate hydrolases"/>
    <property type="match status" value="2"/>
</dbReference>
<reference evidence="6" key="1">
    <citation type="submission" date="2020-08" db="EMBL/GenBank/DDBJ databases">
        <title>Multicomponent nature underlies the extraordinary mechanical properties of spider dragline silk.</title>
        <authorList>
            <person name="Kono N."/>
            <person name="Nakamura H."/>
            <person name="Mori M."/>
            <person name="Yoshida Y."/>
            <person name="Ohtoshi R."/>
            <person name="Malay A.D."/>
            <person name="Moran D.A.P."/>
            <person name="Tomita M."/>
            <person name="Numata K."/>
            <person name="Arakawa K."/>
        </authorList>
    </citation>
    <scope>NUCLEOTIDE SEQUENCE</scope>
</reference>
<dbReference type="GO" id="GO:0016787">
    <property type="term" value="F:hydrolase activity"/>
    <property type="evidence" value="ECO:0007669"/>
    <property type="project" value="UniProtKB-KW"/>
</dbReference>
<dbReference type="InterPro" id="IPR051620">
    <property type="entry name" value="ORF904-like_C"/>
</dbReference>
<dbReference type="InterPro" id="IPR045455">
    <property type="entry name" value="NrS-1_pol-like_helicase"/>
</dbReference>
<feature type="domain" description="SF3 helicase" evidence="5">
    <location>
        <begin position="694"/>
        <end position="852"/>
    </location>
</feature>
<dbReference type="PANTHER" id="PTHR35372">
    <property type="entry name" value="ATP BINDING PROTEIN-RELATED"/>
    <property type="match status" value="1"/>
</dbReference>
<dbReference type="OrthoDB" id="6433234at2759"/>
<dbReference type="Pfam" id="PF13238">
    <property type="entry name" value="AAA_18"/>
    <property type="match status" value="1"/>
</dbReference>
<keyword evidence="6" id="KW-0347">Helicase</keyword>
<dbReference type="Pfam" id="PF19263">
    <property type="entry name" value="DUF5906"/>
    <property type="match status" value="1"/>
</dbReference>
<evidence type="ECO:0000313" key="6">
    <source>
        <dbReference type="EMBL" id="GFY61743.1"/>
    </source>
</evidence>
<evidence type="ECO:0000256" key="1">
    <source>
        <dbReference type="ARBA" id="ARBA00022741"/>
    </source>
</evidence>
<dbReference type="InterPro" id="IPR003607">
    <property type="entry name" value="HD/PDEase_dom"/>
</dbReference>
<feature type="compositionally biased region" description="Basic and acidic residues" evidence="4">
    <location>
        <begin position="1003"/>
        <end position="1016"/>
    </location>
</feature>
<dbReference type="SUPFAM" id="SSF109604">
    <property type="entry name" value="HD-domain/PDEase-like"/>
    <property type="match status" value="1"/>
</dbReference>
<organism evidence="6 7">
    <name type="scientific">Trichonephila inaurata madagascariensis</name>
    <dbReference type="NCBI Taxonomy" id="2747483"/>
    <lineage>
        <taxon>Eukaryota</taxon>
        <taxon>Metazoa</taxon>
        <taxon>Ecdysozoa</taxon>
        <taxon>Arthropoda</taxon>
        <taxon>Chelicerata</taxon>
        <taxon>Arachnida</taxon>
        <taxon>Araneae</taxon>
        <taxon>Araneomorphae</taxon>
        <taxon>Entelegynae</taxon>
        <taxon>Araneoidea</taxon>
        <taxon>Nephilidae</taxon>
        <taxon>Trichonephila</taxon>
        <taxon>Trichonephila inaurata</taxon>
    </lineage>
</organism>
<evidence type="ECO:0000256" key="3">
    <source>
        <dbReference type="ARBA" id="ARBA00022840"/>
    </source>
</evidence>
<keyword evidence="1" id="KW-0547">Nucleotide-binding</keyword>
<protein>
    <submittedName>
        <fullName evidence="6">SF3 helicase domain-containing protein</fullName>
    </submittedName>
</protein>
<sequence>MSAYLHQVNSVEEAPTTDAYLLYNLHGGIYYVKRSDYPDFAHYWCRQARFGSITMDLATCEQHSLTLDLDFSSPNDNGGPPCTSILPLIESTLKLQLLSHVKHFTYIIAARHGGRGFHIHLPEFVIGHDDYILFCHQHRVSLQYTVQGNGLYKLDILQNMMLAGSGKPDTSAYRPMEMVYVDEKETCSIDFRKNLLEELTRLKRSFKRVKHNTDSYFRKFLFLDERHAKQHLLGFMMPVVTPFPPLYKLSYSTLISNTPSESCQVEDVATFTYKRTNDVGYISKGKQLLFDGSHFLKTFHYLRFNAFLMGTLETNNAALKRWYQRALRMHPETLHINPIFDKINQILRENNTKFLDDPNPIKTILEYNQGYYFLPTFYALCKYLNISTVMMVNHLRGVLDRELLPLLDRMEQVGEEHTQVIMRDFTQQTIIFCGNNLCERYTRYRDKLKQIVHDSKRAILSISTAAQLTELLRNLQESHFPIQVLKLPNSLRKANAFIWNCLTESWQEIQGDKEKDSHMSNLWNAICTYVDEYRKSGNYGGPEPEVTQKFSISTVISTITSDTNMERKTIQMDRHKWFIRTVDGLLDILTGHVGGTVPELFLSDRKLGVEFSRTELLQLYNHSQDLEDLYHLMTDKSFFLQYLKALLTDRTDDLFDTLREMIQEHFPNLTDNPHALSMMHFMVHLSKYTAFEHDLLMYLCDILASIFIATNYERKFFVMKGETSNGKSKLFEILARVFGGYYHCIQSDNLKPGNSSANATPDLASTLFNCRIVTTEELEGKLNENRVKQITGNSCVTFRNMYESSQGGIPTAKLFTTTNNLPDCRATEAFQDRVVAIPFMSRFVNKAPCTTSEQVRLNRYGKDEYVVERSYVGCFLLLIYHLKKYMDVKNGLLHYRDEPPSVMEYTKIYLFNTDVYNQFKTHMDVQENLNAMTTMTDLRSAVRQFLKSTKNNTTPETDLILKFEEEFSEYRRRSDFQLGQYNSILDQACDTLTLENSSLQEEEGSKRSFPEVEGPRKRQCKSTDTAVVYYENVIIRNLHRLVDFVAQPNSYKLRKFVFPSKLLPGFNNVTPELVREFKNEAYAHLKQIQTSRVEYGYLFNIIDERDGISHAVYIKHEQFPLMEGYVLPEIYAIANKLSQPNTDMHDATCLYLLIFFALLVNRHSNWATIDYITQCNSQHPYALYVNWLPELSSTLLAKSIVVMESSSDFDSEFERVLYLIFPPDNFPDLHCRIFNFNWLPNPYHQECFRKHCVDSGHRMEELCRLDNLLQDTWKEDITYAYLVGFLHDIAKPLVERTDGLGQQSFRGHAQVGARLVTLRFQDEIPKDVLLTMGVLIDCHMCCLRNLSSSTEHRLRVNAVLHMYLPRLPHLFSLLMCLHAADQSSKQPPFQADGSGYLYQSPFTFRKDRRVVIFLLGPSGSGKSTIARALVEELASCGSVLHLQRDDILMKLAQEGESYTDCFNRIQNTPALKRQLQNLWKECLDSASADILLVDTCQTYYWSHTIEFANCFRIGVYCVPFNLIDLYAHWRNPRIEFPPTKWSGYPTLLTEQCPWQLDVGTGLWNLVPSLVKRYFNQSWPESLDNHPSLATLWNESSLSKICAQFPHKGININDEYTLMDYKVYRATYTPLSDVTWGPTRFYRGEFLLMKENTKKFYPLRSGLPTFARHQRFLPSFDSIVVTPKFDGRLVNILFIPLNHPYYTLLSTWFLGDRNKFGLFLVGSKQKLVMDAHLRKKFNTVIEDFDMFIHSYATYFQDQYCLKTLHFEMMMEAESPELTVYYPQNFCKFIGCTTFTNDHRWFALAKPSDARAVPQKTFKTMEECQAYVDELHDQFLKGDTLCEPEGCVLYFWDAQGRLMDIVKTKFPEYLAVNNPKKHPKEYQKTLSNPLLSQRFQKVRNLKKDLMTSVLKKAIYDFLKKDTKDRKEFALYVEENKDKIQEFQVQLDELSLKIRMKARNIRQEIFLHYPYIQKTIANIFRPLDEIADEE</sequence>
<comment type="caution">
    <text evidence="6">The sequence shown here is derived from an EMBL/GenBank/DDBJ whole genome shotgun (WGS) entry which is preliminary data.</text>
</comment>
<dbReference type="InterPro" id="IPR014015">
    <property type="entry name" value="Helicase_SF3_DNA-vir"/>
</dbReference>
<evidence type="ECO:0000313" key="7">
    <source>
        <dbReference type="Proteomes" id="UP000886998"/>
    </source>
</evidence>
<keyword evidence="7" id="KW-1185">Reference proteome</keyword>
<dbReference type="Proteomes" id="UP000886998">
    <property type="component" value="Unassembled WGS sequence"/>
</dbReference>
<gene>
    <name evidence="6" type="primary">AVEN_261776_1</name>
    <name evidence="6" type="ORF">TNIN_226491</name>
</gene>
<feature type="region of interest" description="Disordered" evidence="4">
    <location>
        <begin position="996"/>
        <end position="1016"/>
    </location>
</feature>
<dbReference type="PROSITE" id="PS51206">
    <property type="entry name" value="SF3_HELICASE_1"/>
    <property type="match status" value="1"/>
</dbReference>
<dbReference type="CDD" id="cd00077">
    <property type="entry name" value="HDc"/>
    <property type="match status" value="1"/>
</dbReference>
<evidence type="ECO:0000259" key="5">
    <source>
        <dbReference type="PROSITE" id="PS51206"/>
    </source>
</evidence>
<proteinExistence type="predicted"/>
<name>A0A8X7CA62_9ARAC</name>
<evidence type="ECO:0000256" key="2">
    <source>
        <dbReference type="ARBA" id="ARBA00022801"/>
    </source>
</evidence>
<dbReference type="EMBL" id="BMAV01013806">
    <property type="protein sequence ID" value="GFY61743.1"/>
    <property type="molecule type" value="Genomic_DNA"/>
</dbReference>
<dbReference type="SUPFAM" id="SSF52540">
    <property type="entry name" value="P-loop containing nucleoside triphosphate hydrolases"/>
    <property type="match status" value="2"/>
</dbReference>
<keyword evidence="3" id="KW-0067">ATP-binding</keyword>
<dbReference type="InterPro" id="IPR006674">
    <property type="entry name" value="HD_domain"/>
</dbReference>
<dbReference type="GO" id="GO:0004386">
    <property type="term" value="F:helicase activity"/>
    <property type="evidence" value="ECO:0007669"/>
    <property type="project" value="UniProtKB-KW"/>
</dbReference>
<evidence type="ECO:0000256" key="4">
    <source>
        <dbReference type="SAM" id="MobiDB-lite"/>
    </source>
</evidence>
<keyword evidence="2" id="KW-0378">Hydrolase</keyword>
<dbReference type="GO" id="GO:0005524">
    <property type="term" value="F:ATP binding"/>
    <property type="evidence" value="ECO:0007669"/>
    <property type="project" value="UniProtKB-KW"/>
</dbReference>
<dbReference type="Pfam" id="PF01966">
    <property type="entry name" value="HD"/>
    <property type="match status" value="1"/>
</dbReference>
<accession>A0A8X7CA62</accession>
<dbReference type="PANTHER" id="PTHR35372:SF2">
    <property type="entry name" value="SF3 HELICASE DOMAIN-CONTAINING PROTEIN"/>
    <property type="match status" value="1"/>
</dbReference>